<dbReference type="EMBL" id="VIGC01000035">
    <property type="protein sequence ID" value="TQE93674.1"/>
    <property type="molecule type" value="Genomic_DNA"/>
</dbReference>
<dbReference type="Proteomes" id="UP000317371">
    <property type="component" value="Unassembled WGS sequence"/>
</dbReference>
<organism evidence="2 3">
    <name type="scientific">Litorilinea aerophila</name>
    <dbReference type="NCBI Taxonomy" id="1204385"/>
    <lineage>
        <taxon>Bacteria</taxon>
        <taxon>Bacillati</taxon>
        <taxon>Chloroflexota</taxon>
        <taxon>Caldilineae</taxon>
        <taxon>Caldilineales</taxon>
        <taxon>Caldilineaceae</taxon>
        <taxon>Litorilinea</taxon>
    </lineage>
</organism>
<dbReference type="OrthoDB" id="145089at2"/>
<feature type="compositionally biased region" description="Low complexity" evidence="1">
    <location>
        <begin position="367"/>
        <end position="388"/>
    </location>
</feature>
<evidence type="ECO:0000256" key="1">
    <source>
        <dbReference type="SAM" id="MobiDB-lite"/>
    </source>
</evidence>
<keyword evidence="3" id="KW-1185">Reference proteome</keyword>
<proteinExistence type="predicted"/>
<dbReference type="AlphaFoldDB" id="A0A540VA95"/>
<comment type="caution">
    <text evidence="2">The sequence shown here is derived from an EMBL/GenBank/DDBJ whole genome shotgun (WGS) entry which is preliminary data.</text>
</comment>
<evidence type="ECO:0000313" key="2">
    <source>
        <dbReference type="EMBL" id="TQE93674.1"/>
    </source>
</evidence>
<name>A0A540VA95_9CHLR</name>
<accession>A0A540VA95</accession>
<evidence type="ECO:0000313" key="3">
    <source>
        <dbReference type="Proteomes" id="UP000317371"/>
    </source>
</evidence>
<feature type="region of interest" description="Disordered" evidence="1">
    <location>
        <begin position="189"/>
        <end position="218"/>
    </location>
</feature>
<feature type="region of interest" description="Disordered" evidence="1">
    <location>
        <begin position="1"/>
        <end position="21"/>
    </location>
</feature>
<protein>
    <submittedName>
        <fullName evidence="2">Uncharacterized protein</fullName>
    </submittedName>
</protein>
<feature type="region of interest" description="Disordered" evidence="1">
    <location>
        <begin position="360"/>
        <end position="388"/>
    </location>
</feature>
<feature type="compositionally biased region" description="Pro residues" evidence="1">
    <location>
        <begin position="189"/>
        <end position="201"/>
    </location>
</feature>
<dbReference type="RefSeq" id="WP_141612004.1">
    <property type="nucleotide sequence ID" value="NZ_VIGC02000035.1"/>
</dbReference>
<reference evidence="2 3" key="1">
    <citation type="submission" date="2019-06" db="EMBL/GenBank/DDBJ databases">
        <title>Genome sequence of Litorilinea aerophila BAA-2444.</title>
        <authorList>
            <person name="Maclea K.S."/>
            <person name="Maurais E.G."/>
            <person name="Iannazzi L.C."/>
        </authorList>
    </citation>
    <scope>NUCLEOTIDE SEQUENCE [LARGE SCALE GENOMIC DNA]</scope>
    <source>
        <strain evidence="2 3">ATCC BAA-2444</strain>
    </source>
</reference>
<gene>
    <name evidence="2" type="ORF">FKZ61_20345</name>
</gene>
<dbReference type="InParanoid" id="A0A540VA95"/>
<sequence length="514" mass="53700">MASVGPSVPPHSSAGHCPYLGSVNARDEPDLPVEYPSFENRCLAAGPGESILLTDQATFCLSGGHRYCPRFRRAAPAEATGVAGEPFAPAGDDLADPLADADLFPDPEAEPEGRPWTWLGAALIFAVSLLCGGAFAAYVGWQLVNSNLLAGELFRLPSEPGRVDTLASGPVQALPQIYLVVTATGEPPANPAASPLPPVPPTLGQGGNVPGDPGPAFPPAVTPTPTLDPALAAPTGSPTPLVDVQLPVPTRRPTPIVVIAFDTPTPGDLPSPTPSPTATPVLGPPVVHFAPEETELPPGKCTYVTWDVENVRAVYYENLGVDGHGRKEECIKDRDGHYNLMVVFPDGSSRVYTATVRLLPPTPTPTDTPTFTPEPQLTPTWTPTVPTATPTPVIRYGVALAVDDGTRHTCDTGSACQIGVLVTNTGDTMDNLVALLMRPGPWPSRFCRLDGVCAGDRLVLVNVGPGNTAYIHFVVDVPADAGTQTVTFELRAESEGSQGSAVTEVQAVEISTQP</sequence>